<feature type="compositionally biased region" description="Basic and acidic residues" evidence="2">
    <location>
        <begin position="1"/>
        <end position="13"/>
    </location>
</feature>
<feature type="compositionally biased region" description="Basic and acidic residues" evidence="2">
    <location>
        <begin position="479"/>
        <end position="493"/>
    </location>
</feature>
<proteinExistence type="predicted"/>
<feature type="compositionally biased region" description="Low complexity" evidence="2">
    <location>
        <begin position="31"/>
        <end position="59"/>
    </location>
</feature>
<protein>
    <submittedName>
        <fullName evidence="3">Uncharacterized protein</fullName>
    </submittedName>
</protein>
<dbReference type="EMBL" id="MU853795">
    <property type="protein sequence ID" value="KAK3940520.1"/>
    <property type="molecule type" value="Genomic_DNA"/>
</dbReference>
<feature type="compositionally biased region" description="Low complexity" evidence="2">
    <location>
        <begin position="494"/>
        <end position="506"/>
    </location>
</feature>
<keyword evidence="4" id="KW-1185">Reference proteome</keyword>
<evidence type="ECO:0000256" key="1">
    <source>
        <dbReference type="ARBA" id="ARBA00023242"/>
    </source>
</evidence>
<gene>
    <name evidence="3" type="ORF">QBC46DRAFT_364055</name>
</gene>
<accession>A0AAN6S4V5</accession>
<keyword evidence="1" id="KW-0539">Nucleus</keyword>
<feature type="compositionally biased region" description="Basic and acidic residues" evidence="2">
    <location>
        <begin position="64"/>
        <end position="74"/>
    </location>
</feature>
<feature type="region of interest" description="Disordered" evidence="2">
    <location>
        <begin position="532"/>
        <end position="559"/>
    </location>
</feature>
<feature type="compositionally biased region" description="Acidic residues" evidence="2">
    <location>
        <begin position="535"/>
        <end position="553"/>
    </location>
</feature>
<evidence type="ECO:0000313" key="4">
    <source>
        <dbReference type="Proteomes" id="UP001303473"/>
    </source>
</evidence>
<evidence type="ECO:0000313" key="3">
    <source>
        <dbReference type="EMBL" id="KAK3940520.1"/>
    </source>
</evidence>
<dbReference type="InterPro" id="IPR021858">
    <property type="entry name" value="Fun_TF"/>
</dbReference>
<dbReference type="Proteomes" id="UP001303473">
    <property type="component" value="Unassembled WGS sequence"/>
</dbReference>
<sequence length="633" mass="70595">MDHFNSTVKDGKLIHTKRGLQVSKQKFNGLSFVNSTPESSSSSSVPSSSSNPSSAAGGSQRQFKFVEKNQEKPKAQRKKRDGEDLQVNRPKSRRTTPTPPIHASPSQPPASSSTGYDLFQSKPPNPPIIFQQQQQNLYQPNEGEDEDEESDEEENRRLFNHYFDYIPRMMYPFEDLLTYNPAERGSEFYDLVLNDRAALHCVLMCGSIAEALLNPQDKACDAESFAYHIPVSKICSNLNRKLDHSSGNTVDAVTLHCIATLAWMGCYVGRVDHWHMHMRGLQKILDVNGGLDGLPPFLVAEIHKTDLKGAMALASSPYLPFTRRHTPISTTVVLPANTPHTYISQTLNTLLEPLGIGSVVVRSLVDLAVFSTAVQQPRNSPDITSLRFDPHAFTDEWLNVMNALLTQPGPLQPDHAPLEAALRVAGLLYLKELLPDYPRNIGGYAVLLELLATHLTKILHEDHANTERAPVSVSRKGKQKETIDPQLRNKDNKAQGSSSNNAGQQQKARMMKKAVVLWLCVVGDRVARIAGEVPECQDEQQEEDDDDDDDDDTGNNNSLERDIYRDCLVQVAGLTVDTVDTLDDNELVMFRLFDLSPAITPRQDQQSQPEGREKWDARVTLKAMLQQAQDART</sequence>
<evidence type="ECO:0000256" key="2">
    <source>
        <dbReference type="SAM" id="MobiDB-lite"/>
    </source>
</evidence>
<dbReference type="AlphaFoldDB" id="A0AAN6S4V5"/>
<feature type="region of interest" description="Disordered" evidence="2">
    <location>
        <begin position="464"/>
        <end position="506"/>
    </location>
</feature>
<name>A0AAN6S4V5_9PEZI</name>
<reference evidence="4" key="1">
    <citation type="journal article" date="2023" name="Mol. Phylogenet. Evol.">
        <title>Genome-scale phylogeny and comparative genomics of the fungal order Sordariales.</title>
        <authorList>
            <person name="Hensen N."/>
            <person name="Bonometti L."/>
            <person name="Westerberg I."/>
            <person name="Brannstrom I.O."/>
            <person name="Guillou S."/>
            <person name="Cros-Aarteil S."/>
            <person name="Calhoun S."/>
            <person name="Haridas S."/>
            <person name="Kuo A."/>
            <person name="Mondo S."/>
            <person name="Pangilinan J."/>
            <person name="Riley R."/>
            <person name="LaButti K."/>
            <person name="Andreopoulos B."/>
            <person name="Lipzen A."/>
            <person name="Chen C."/>
            <person name="Yan M."/>
            <person name="Daum C."/>
            <person name="Ng V."/>
            <person name="Clum A."/>
            <person name="Steindorff A."/>
            <person name="Ohm R.A."/>
            <person name="Martin F."/>
            <person name="Silar P."/>
            <person name="Natvig D.O."/>
            <person name="Lalanne C."/>
            <person name="Gautier V."/>
            <person name="Ament-Velasquez S.L."/>
            <person name="Kruys A."/>
            <person name="Hutchinson M.I."/>
            <person name="Powell A.J."/>
            <person name="Barry K."/>
            <person name="Miller A.N."/>
            <person name="Grigoriev I.V."/>
            <person name="Debuchy R."/>
            <person name="Gladieux P."/>
            <person name="Hiltunen Thoren M."/>
            <person name="Johannesson H."/>
        </authorList>
    </citation>
    <scope>NUCLEOTIDE SEQUENCE [LARGE SCALE GENOMIC DNA]</scope>
    <source>
        <strain evidence="4">CBS 340.73</strain>
    </source>
</reference>
<dbReference type="Pfam" id="PF11951">
    <property type="entry name" value="Fungal_trans_2"/>
    <property type="match status" value="1"/>
</dbReference>
<dbReference type="PANTHER" id="PTHR37540">
    <property type="entry name" value="TRANSCRIPTION FACTOR (ACR-2), PUTATIVE-RELATED-RELATED"/>
    <property type="match status" value="1"/>
</dbReference>
<organism evidence="3 4">
    <name type="scientific">Diplogelasinospora grovesii</name>
    <dbReference type="NCBI Taxonomy" id="303347"/>
    <lineage>
        <taxon>Eukaryota</taxon>
        <taxon>Fungi</taxon>
        <taxon>Dikarya</taxon>
        <taxon>Ascomycota</taxon>
        <taxon>Pezizomycotina</taxon>
        <taxon>Sordariomycetes</taxon>
        <taxon>Sordariomycetidae</taxon>
        <taxon>Sordariales</taxon>
        <taxon>Diplogelasinosporaceae</taxon>
        <taxon>Diplogelasinospora</taxon>
    </lineage>
</organism>
<feature type="region of interest" description="Disordered" evidence="2">
    <location>
        <begin position="1"/>
        <end position="128"/>
    </location>
</feature>
<dbReference type="PANTHER" id="PTHR37540:SF5">
    <property type="entry name" value="TRANSCRIPTION FACTOR DOMAIN-CONTAINING PROTEIN"/>
    <property type="match status" value="1"/>
</dbReference>
<feature type="compositionally biased region" description="Pro residues" evidence="2">
    <location>
        <begin position="97"/>
        <end position="108"/>
    </location>
</feature>
<comment type="caution">
    <text evidence="3">The sequence shown here is derived from an EMBL/GenBank/DDBJ whole genome shotgun (WGS) entry which is preliminary data.</text>
</comment>